<dbReference type="AlphaFoldDB" id="A0A482WX23"/>
<feature type="compositionally biased region" description="Polar residues" evidence="2">
    <location>
        <begin position="455"/>
        <end position="471"/>
    </location>
</feature>
<evidence type="ECO:0000313" key="4">
    <source>
        <dbReference type="Proteomes" id="UP000291343"/>
    </source>
</evidence>
<sequence>MDHKEIYKLNPRVLDYKCLRREDLVERRKSKREDCLDQRRNYTEESRHENQENELPTKGKESRRDLLKKWKEEHKKEIPKNVKKPFVVGVVRHNAGSPLFNSLPPLRENKQTVRPQATRPKAPTPATSQTSGVYCFGRQKPAAHKFKVTSSVEKLAVPITSSFMDPAKRGNLTSKSKSEASVENRNKPPAAEKRVTRATTAAAKGAVKKSPLKKTVRNEVNVPSTSRARPSRKTKVAFKEDQTETADVRRMIKNVVLSPAMRTNPERVHSTATIVAEVNNEAEAQAPEVMEIETSDAGAMNTASPAQDFYARLQRETDFLLECCDRWSGPAFTQTVPRDASDEIDSTVGQARLLVSDKFQQFRRLIQNFEEGSQPPVTSEDLNGFWDMIGIQVDKMKERFDNLAELKSNNWATKSADVVVKKKVAVKPKAVKPVSKSRFREFMAKKRLVKDSNETSESQAVTPVEETQSKIGTPLKDRAMQQIVDTNRSERRRSSLATASQVLRTSLIGKNLATSSLMKTAEKSAIEIRKSIMRDNCPSPLATFTGKARKKVEFGAENSTESIGSPEVKRIPRTPKLFKKLTDDDDSDDETVTNTDADDDVSQNIPRTPRFVVSSNCMTDDESDSTILAPRTPRFEVRRLADDESNSSCPDSSRRRAPRLMNKSHPQQFRPDVSGSDRSTRSVNRSTANAIDVTVTGGKKKKVGFGTVQPIDTPDVNIDVSNTTPVASLSFESPNLRRSARIRLNTPYASRN</sequence>
<dbReference type="STRING" id="195883.A0A482WX23"/>
<keyword evidence="4" id="KW-1185">Reference proteome</keyword>
<accession>A0A482WX23</accession>
<dbReference type="Proteomes" id="UP000291343">
    <property type="component" value="Unassembled WGS sequence"/>
</dbReference>
<dbReference type="PANTHER" id="PTHR12353:SF1">
    <property type="entry name" value="DISKS LARGE-ASSOCIATED PROTEIN 5"/>
    <property type="match status" value="1"/>
</dbReference>
<evidence type="ECO:0008006" key="5">
    <source>
        <dbReference type="Google" id="ProtNLM"/>
    </source>
</evidence>
<dbReference type="EMBL" id="QKKF02022802">
    <property type="protein sequence ID" value="RZF38149.1"/>
    <property type="molecule type" value="Genomic_DNA"/>
</dbReference>
<dbReference type="GO" id="GO:0023052">
    <property type="term" value="P:signaling"/>
    <property type="evidence" value="ECO:0007669"/>
    <property type="project" value="InterPro"/>
</dbReference>
<dbReference type="InterPro" id="IPR005026">
    <property type="entry name" value="SAPAP"/>
</dbReference>
<feature type="region of interest" description="Disordered" evidence="2">
    <location>
        <begin position="164"/>
        <end position="242"/>
    </location>
</feature>
<evidence type="ECO:0000256" key="2">
    <source>
        <dbReference type="SAM" id="MobiDB-lite"/>
    </source>
</evidence>
<dbReference type="OrthoDB" id="10023951at2759"/>
<feature type="region of interest" description="Disordered" evidence="2">
    <location>
        <begin position="450"/>
        <end position="472"/>
    </location>
</feature>
<feature type="compositionally biased region" description="Acidic residues" evidence="2">
    <location>
        <begin position="583"/>
        <end position="601"/>
    </location>
</feature>
<comment type="similarity">
    <text evidence="1">Belongs to the SAPAP family.</text>
</comment>
<dbReference type="PANTHER" id="PTHR12353">
    <property type="entry name" value="DISKS LARGE-ASSOCIATED PROTEIN DAP SAP90/PSD-95-ASSOCIATED PROTEIN"/>
    <property type="match status" value="1"/>
</dbReference>
<feature type="compositionally biased region" description="Basic and acidic residues" evidence="2">
    <location>
        <begin position="176"/>
        <end position="195"/>
    </location>
</feature>
<gene>
    <name evidence="3" type="ORF">LSTR_LSTR005510</name>
</gene>
<feature type="region of interest" description="Disordered" evidence="2">
    <location>
        <begin position="28"/>
        <end position="63"/>
    </location>
</feature>
<reference evidence="3 4" key="1">
    <citation type="journal article" date="2017" name="Gigascience">
        <title>Genome sequence of the small brown planthopper, Laodelphax striatellus.</title>
        <authorList>
            <person name="Zhu J."/>
            <person name="Jiang F."/>
            <person name="Wang X."/>
            <person name="Yang P."/>
            <person name="Bao Y."/>
            <person name="Zhao W."/>
            <person name="Wang W."/>
            <person name="Lu H."/>
            <person name="Wang Q."/>
            <person name="Cui N."/>
            <person name="Li J."/>
            <person name="Chen X."/>
            <person name="Luo L."/>
            <person name="Yu J."/>
            <person name="Kang L."/>
            <person name="Cui F."/>
        </authorList>
    </citation>
    <scope>NUCLEOTIDE SEQUENCE [LARGE SCALE GENOMIC DNA]</scope>
    <source>
        <strain evidence="3">Lst14</strain>
    </source>
</reference>
<evidence type="ECO:0000313" key="3">
    <source>
        <dbReference type="EMBL" id="RZF38149.1"/>
    </source>
</evidence>
<proteinExistence type="inferred from homology"/>
<evidence type="ECO:0000256" key="1">
    <source>
        <dbReference type="ARBA" id="ARBA00008839"/>
    </source>
</evidence>
<name>A0A482WX23_LAOST</name>
<feature type="compositionally biased region" description="Basic residues" evidence="2">
    <location>
        <begin position="206"/>
        <end position="215"/>
    </location>
</feature>
<dbReference type="Pfam" id="PF03359">
    <property type="entry name" value="GKAP"/>
    <property type="match status" value="1"/>
</dbReference>
<dbReference type="FunCoup" id="A0A482WX23">
    <property type="interactions" value="87"/>
</dbReference>
<feature type="compositionally biased region" description="Basic and acidic residues" evidence="2">
    <location>
        <begin position="633"/>
        <end position="642"/>
    </location>
</feature>
<protein>
    <recommendedName>
        <fullName evidence="5">Guanylate kinase-associated protein mars</fullName>
    </recommendedName>
</protein>
<dbReference type="InParanoid" id="A0A482WX23"/>
<feature type="region of interest" description="Disordered" evidence="2">
    <location>
        <begin position="99"/>
        <end position="132"/>
    </location>
</feature>
<feature type="region of interest" description="Disordered" evidence="2">
    <location>
        <begin position="555"/>
        <end position="685"/>
    </location>
</feature>
<comment type="caution">
    <text evidence="3">The sequence shown here is derived from an EMBL/GenBank/DDBJ whole genome shotgun (WGS) entry which is preliminary data.</text>
</comment>
<dbReference type="SMR" id="A0A482WX23"/>
<organism evidence="3 4">
    <name type="scientific">Laodelphax striatellus</name>
    <name type="common">Small brown planthopper</name>
    <name type="synonym">Delphax striatella</name>
    <dbReference type="NCBI Taxonomy" id="195883"/>
    <lineage>
        <taxon>Eukaryota</taxon>
        <taxon>Metazoa</taxon>
        <taxon>Ecdysozoa</taxon>
        <taxon>Arthropoda</taxon>
        <taxon>Hexapoda</taxon>
        <taxon>Insecta</taxon>
        <taxon>Pterygota</taxon>
        <taxon>Neoptera</taxon>
        <taxon>Paraneoptera</taxon>
        <taxon>Hemiptera</taxon>
        <taxon>Auchenorrhyncha</taxon>
        <taxon>Fulgoroidea</taxon>
        <taxon>Delphacidae</taxon>
        <taxon>Criomorphinae</taxon>
        <taxon>Laodelphax</taxon>
    </lineage>
</organism>